<evidence type="ECO:0000259" key="16">
    <source>
        <dbReference type="Pfam" id="PF17900"/>
    </source>
</evidence>
<evidence type="ECO:0000259" key="13">
    <source>
        <dbReference type="Pfam" id="PF01433"/>
    </source>
</evidence>
<keyword evidence="10" id="KW-0862">Zinc</keyword>
<dbReference type="FunFam" id="3.30.2010.30:FF:000002">
    <property type="entry name" value="Putative aminopeptidase N"/>
    <property type="match status" value="1"/>
</dbReference>
<evidence type="ECO:0000256" key="9">
    <source>
        <dbReference type="ARBA" id="ARBA00022801"/>
    </source>
</evidence>
<evidence type="ECO:0000256" key="11">
    <source>
        <dbReference type="ARBA" id="ARBA00023049"/>
    </source>
</evidence>
<dbReference type="AlphaFoldDB" id="A0A432YA13"/>
<evidence type="ECO:0000256" key="4">
    <source>
        <dbReference type="ARBA" id="ARBA00012564"/>
    </source>
</evidence>
<dbReference type="SUPFAM" id="SSF63737">
    <property type="entry name" value="Leukotriene A4 hydrolase N-terminal domain"/>
    <property type="match status" value="1"/>
</dbReference>
<dbReference type="Gene3D" id="3.30.2010.30">
    <property type="match status" value="1"/>
</dbReference>
<dbReference type="InterPro" id="IPR014782">
    <property type="entry name" value="Peptidase_M1_dom"/>
</dbReference>
<dbReference type="InterPro" id="IPR024601">
    <property type="entry name" value="Peptidase_M1_pepN_C"/>
</dbReference>
<dbReference type="SUPFAM" id="SSF55486">
    <property type="entry name" value="Metalloproteases ('zincins'), catalytic domain"/>
    <property type="match status" value="1"/>
</dbReference>
<sequence length="870" mass="98346">MSQKTAKYRKDYQAPKFTIDTVNLVVELDKTHTRVTNTMTIKRQGDHKDALVLDGEHIQLEQLALNGKAVDAHKYEIDDATLTVHVDDNEFTLTVVNTLNPSTNKALEGLYLAEGTFCTQCEAEGFRRITYYLDRPDVLATFTTKVIAPNADYPHILANGNSVERGEEGGKPFVTWHDPYPKPSYLFALVCGDFDLLEDTFVTREGREVALQLFVDKGNLDRSEHAMVSLKNAMRWDEERFGLVYDLDIYMIVAVDFFNMGAMENKGLNVFNSKYVLANPKTGTDQDFLNIESVIGHEYFHNWTGNRITCRDWFQLSLKEGLTVFRDQEFSSDLGSRAVNRIQNVKVIRSHQFTEDAGPMAHPIRPDKVVEMNNFYTVTVYNKGSEVIRMMHTLLGEAGFQNGMKRYVERHDGAAVTCEDFVRAMEDANDRDLSVFRRWYEQAGTPNVQVETSFDAEKQQLVVNTRQTIPATPGQPEKLPMHIPMRISAYSPRGEQIALSDNLLELTEERQTFHVSGAFAQQLNENEAPIISVFDDFSAPVKVERDLPESALLTLMAHANDPVSRWDAAQQLFTRRVVDAVKTQTTVEVDEALVTACERLITSDTDPALIALTLTLPSAATVGEYFETIQIDAIVQNLRQLKRHLADQLHGTMGARYAEIYQQLQQHDYRLSGEDIALRQLQNVLLSYLTVAGENYVNLSQTQFDNASNMTDRLAALQASVWGNATNATTLIEAFDKQWRGDKLVMDKWFQTQALADTDGTIANVKALMNHPDFSLDNPNRIYSLLAAFTQNSARFHQFDGSGYELIGDVICQLNDKNPQVASRLISGFMSWKRYDAERQALMKQQLEKIQALPNLASDLQEKIENSLTA</sequence>
<comment type="similarity">
    <text evidence="3">Belongs to the peptidase M1 family.</text>
</comment>
<dbReference type="PANTHER" id="PTHR46322:SF1">
    <property type="entry name" value="PUROMYCIN-SENSITIVE AMINOPEPTIDASE"/>
    <property type="match status" value="1"/>
</dbReference>
<dbReference type="InterPro" id="IPR027268">
    <property type="entry name" value="Peptidase_M4/M1_CTD_sf"/>
</dbReference>
<dbReference type="NCBIfam" id="TIGR02414">
    <property type="entry name" value="pepN_proteo"/>
    <property type="match status" value="1"/>
</dbReference>
<dbReference type="GO" id="GO:0008237">
    <property type="term" value="F:metallopeptidase activity"/>
    <property type="evidence" value="ECO:0007669"/>
    <property type="project" value="UniProtKB-UniRule"/>
</dbReference>
<feature type="domain" description="Peptidase M1 alanyl aminopeptidase C-terminal" evidence="15">
    <location>
        <begin position="550"/>
        <end position="868"/>
    </location>
</feature>
<dbReference type="Pfam" id="PF11940">
    <property type="entry name" value="DUF3458"/>
    <property type="match status" value="1"/>
</dbReference>
<dbReference type="Pfam" id="PF17900">
    <property type="entry name" value="Peptidase_M1_N"/>
    <property type="match status" value="1"/>
</dbReference>
<dbReference type="EMBL" id="PIPV01000002">
    <property type="protein sequence ID" value="RUO57706.1"/>
    <property type="molecule type" value="Genomic_DNA"/>
</dbReference>
<dbReference type="EC" id="3.4.11.2" evidence="4 12"/>
<feature type="domain" description="Peptidase M1 membrane alanine aminopeptidase" evidence="13">
    <location>
        <begin position="229"/>
        <end position="439"/>
    </location>
</feature>
<gene>
    <name evidence="17" type="ORF">CWE25_04360</name>
</gene>
<dbReference type="InterPro" id="IPR045357">
    <property type="entry name" value="Aminopeptidase_N-like_N"/>
</dbReference>
<dbReference type="Proteomes" id="UP000287330">
    <property type="component" value="Unassembled WGS sequence"/>
</dbReference>
<evidence type="ECO:0000256" key="10">
    <source>
        <dbReference type="ARBA" id="ARBA00022833"/>
    </source>
</evidence>
<evidence type="ECO:0000256" key="6">
    <source>
        <dbReference type="ARBA" id="ARBA00022438"/>
    </source>
</evidence>
<evidence type="ECO:0000259" key="15">
    <source>
        <dbReference type="Pfam" id="PF17432"/>
    </source>
</evidence>
<organism evidence="17 18">
    <name type="scientific">Idiomarina fontislapidosi</name>
    <dbReference type="NCBI Taxonomy" id="263723"/>
    <lineage>
        <taxon>Bacteria</taxon>
        <taxon>Pseudomonadati</taxon>
        <taxon>Pseudomonadota</taxon>
        <taxon>Gammaproteobacteria</taxon>
        <taxon>Alteromonadales</taxon>
        <taxon>Idiomarinaceae</taxon>
        <taxon>Idiomarina</taxon>
    </lineage>
</organism>
<evidence type="ECO:0000256" key="12">
    <source>
        <dbReference type="NCBIfam" id="TIGR02414"/>
    </source>
</evidence>
<name>A0A432YA13_9GAMM</name>
<dbReference type="InterPro" id="IPR035414">
    <property type="entry name" value="Peptidase_M1_pepN_Ig-like"/>
</dbReference>
<keyword evidence="6 17" id="KW-0031">Aminopeptidase</keyword>
<dbReference type="Gene3D" id="2.60.40.1730">
    <property type="entry name" value="tricorn interacting facor f3 domain"/>
    <property type="match status" value="1"/>
</dbReference>
<feature type="domain" description="Peptidase M1 alanyl aminopeptidase Ig-like fold" evidence="14">
    <location>
        <begin position="444"/>
        <end position="545"/>
    </location>
</feature>
<dbReference type="InterPro" id="IPR001930">
    <property type="entry name" value="Peptidase_M1"/>
</dbReference>
<dbReference type="PANTHER" id="PTHR46322">
    <property type="entry name" value="PUROMYCIN-SENSITIVE AMINOPEPTIDASE"/>
    <property type="match status" value="1"/>
</dbReference>
<evidence type="ECO:0000256" key="5">
    <source>
        <dbReference type="ARBA" id="ARBA00015611"/>
    </source>
</evidence>
<reference evidence="18" key="1">
    <citation type="journal article" date="2018" name="Front. Microbiol.">
        <title>Genome-Based Analysis Reveals the Taxonomy and Diversity of the Family Idiomarinaceae.</title>
        <authorList>
            <person name="Liu Y."/>
            <person name="Lai Q."/>
            <person name="Shao Z."/>
        </authorList>
    </citation>
    <scope>NUCLEOTIDE SEQUENCE [LARGE SCALE GENOMIC DNA]</scope>
    <source>
        <strain evidence="18">F23</strain>
    </source>
</reference>
<dbReference type="Pfam" id="PF01433">
    <property type="entry name" value="Peptidase_M1"/>
    <property type="match status" value="1"/>
</dbReference>
<dbReference type="PRINTS" id="PR00756">
    <property type="entry name" value="ALADIPTASE"/>
</dbReference>
<dbReference type="Pfam" id="PF17432">
    <property type="entry name" value="DUF3458_C"/>
    <property type="match status" value="1"/>
</dbReference>
<evidence type="ECO:0000313" key="17">
    <source>
        <dbReference type="EMBL" id="RUO57706.1"/>
    </source>
</evidence>
<dbReference type="OrthoDB" id="100605at2"/>
<protein>
    <recommendedName>
        <fullName evidence="5 12">Aminopeptidase N</fullName>
        <ecNumber evidence="4 12">3.4.11.2</ecNumber>
    </recommendedName>
</protein>
<comment type="catalytic activity">
    <reaction evidence="1">
        <text>Release of an N-terminal amino acid, Xaa-|-Yaa- from a peptide, amide or arylamide. Xaa is preferably Ala, but may be most amino acids including Pro (slow action). When a terminal hydrophobic residue is followed by a prolyl residue, the two may be released as an intact Xaa-Pro dipeptide.</text>
        <dbReference type="EC" id="3.4.11.2"/>
    </reaction>
</comment>
<evidence type="ECO:0000256" key="7">
    <source>
        <dbReference type="ARBA" id="ARBA00022670"/>
    </source>
</evidence>
<evidence type="ECO:0000256" key="8">
    <source>
        <dbReference type="ARBA" id="ARBA00022723"/>
    </source>
</evidence>
<proteinExistence type="inferred from homology"/>
<dbReference type="InterPro" id="IPR042097">
    <property type="entry name" value="Aminopeptidase_N-like_N_sf"/>
</dbReference>
<dbReference type="CDD" id="cd09600">
    <property type="entry name" value="M1_APN"/>
    <property type="match status" value="1"/>
</dbReference>
<evidence type="ECO:0000313" key="18">
    <source>
        <dbReference type="Proteomes" id="UP000287330"/>
    </source>
</evidence>
<dbReference type="Gene3D" id="1.10.390.10">
    <property type="entry name" value="Neutral Protease Domain 2"/>
    <property type="match status" value="1"/>
</dbReference>
<keyword evidence="18" id="KW-1185">Reference proteome</keyword>
<comment type="caution">
    <text evidence="17">The sequence shown here is derived from an EMBL/GenBank/DDBJ whole genome shotgun (WGS) entry which is preliminary data.</text>
</comment>
<dbReference type="InterPro" id="IPR037144">
    <property type="entry name" value="Peptidase_M1_pepN_C_sf"/>
</dbReference>
<evidence type="ECO:0000256" key="1">
    <source>
        <dbReference type="ARBA" id="ARBA00000098"/>
    </source>
</evidence>
<dbReference type="GO" id="GO:0016285">
    <property type="term" value="F:alanyl aminopeptidase activity"/>
    <property type="evidence" value="ECO:0007669"/>
    <property type="project" value="UniProtKB-EC"/>
</dbReference>
<dbReference type="GO" id="GO:0008270">
    <property type="term" value="F:zinc ion binding"/>
    <property type="evidence" value="ECO:0007669"/>
    <property type="project" value="InterPro"/>
</dbReference>
<comment type="cofactor">
    <cofactor evidence="2">
        <name>Zn(2+)</name>
        <dbReference type="ChEBI" id="CHEBI:29105"/>
    </cofactor>
</comment>
<dbReference type="Gene3D" id="1.25.50.10">
    <property type="entry name" value="Peptidase M1, alanyl aminopeptidase, C-terminal domain"/>
    <property type="match status" value="1"/>
</dbReference>
<keyword evidence="8" id="KW-0479">Metal-binding</keyword>
<dbReference type="Gene3D" id="2.60.40.1840">
    <property type="match status" value="1"/>
</dbReference>
<dbReference type="FunFam" id="1.10.390.10:FF:000002">
    <property type="entry name" value="Aminopeptidase N"/>
    <property type="match status" value="1"/>
</dbReference>
<evidence type="ECO:0000256" key="2">
    <source>
        <dbReference type="ARBA" id="ARBA00001947"/>
    </source>
</evidence>
<keyword evidence="9" id="KW-0378">Hydrolase</keyword>
<feature type="domain" description="Aminopeptidase N-like N-terminal" evidence="16">
    <location>
        <begin position="27"/>
        <end position="186"/>
    </location>
</feature>
<accession>A0A432YA13</accession>
<evidence type="ECO:0000259" key="14">
    <source>
        <dbReference type="Pfam" id="PF11940"/>
    </source>
</evidence>
<dbReference type="InterPro" id="IPR012779">
    <property type="entry name" value="Peptidase_M1_pepN"/>
</dbReference>
<dbReference type="GO" id="GO:0006508">
    <property type="term" value="P:proteolysis"/>
    <property type="evidence" value="ECO:0007669"/>
    <property type="project" value="UniProtKB-UniRule"/>
</dbReference>
<keyword evidence="11" id="KW-0482">Metalloprotease</keyword>
<dbReference type="InterPro" id="IPR038438">
    <property type="entry name" value="PepN_Ig-like_sf"/>
</dbReference>
<dbReference type="RefSeq" id="WP_110573026.1">
    <property type="nucleotide sequence ID" value="NZ_PIPV01000002.1"/>
</dbReference>
<evidence type="ECO:0000256" key="3">
    <source>
        <dbReference type="ARBA" id="ARBA00010136"/>
    </source>
</evidence>
<keyword evidence="7" id="KW-0645">Protease</keyword>